<evidence type="ECO:0000313" key="7">
    <source>
        <dbReference type="Proteomes" id="UP001447188"/>
    </source>
</evidence>
<organism evidence="6 7">
    <name type="scientific">Discina gigas</name>
    <dbReference type="NCBI Taxonomy" id="1032678"/>
    <lineage>
        <taxon>Eukaryota</taxon>
        <taxon>Fungi</taxon>
        <taxon>Dikarya</taxon>
        <taxon>Ascomycota</taxon>
        <taxon>Pezizomycotina</taxon>
        <taxon>Pezizomycetes</taxon>
        <taxon>Pezizales</taxon>
        <taxon>Discinaceae</taxon>
        <taxon>Discina</taxon>
    </lineage>
</organism>
<proteinExistence type="inferred from homology"/>
<evidence type="ECO:0000256" key="4">
    <source>
        <dbReference type="ARBA" id="ARBA00022833"/>
    </source>
</evidence>
<dbReference type="PANTHER" id="PTHR43175">
    <property type="entry name" value="CARBONIC ANHYDRASE"/>
    <property type="match status" value="1"/>
</dbReference>
<protein>
    <recommendedName>
        <fullName evidence="5">Carbonic anhydrase</fullName>
        <ecNumber evidence="5">4.2.1.1</ecNumber>
    </recommendedName>
    <alternativeName>
        <fullName evidence="5">Carbonate dehydratase</fullName>
    </alternativeName>
</protein>
<dbReference type="CDD" id="cd03379">
    <property type="entry name" value="beta_CA_cladeD"/>
    <property type="match status" value="1"/>
</dbReference>
<comment type="similarity">
    <text evidence="2 5">Belongs to the beta-class carbonic anhydrase family.</text>
</comment>
<dbReference type="EC" id="4.2.1.1" evidence="5"/>
<dbReference type="Gene3D" id="3.40.1050.10">
    <property type="entry name" value="Carbonic anhydrase"/>
    <property type="match status" value="1"/>
</dbReference>
<comment type="caution">
    <text evidence="6">The sequence shown here is derived from an EMBL/GenBank/DDBJ whole genome shotgun (WGS) entry which is preliminary data.</text>
</comment>
<keyword evidence="4 5" id="KW-0862">Zinc</keyword>
<reference evidence="6 7" key="1">
    <citation type="submission" date="2024-02" db="EMBL/GenBank/DDBJ databases">
        <title>Discinaceae phylogenomics.</title>
        <authorList>
            <person name="Dirks A.C."/>
            <person name="James T.Y."/>
        </authorList>
    </citation>
    <scope>NUCLEOTIDE SEQUENCE [LARGE SCALE GENOMIC DNA]</scope>
    <source>
        <strain evidence="6 7">ACD0624</strain>
    </source>
</reference>
<dbReference type="InterPro" id="IPR036874">
    <property type="entry name" value="Carbonic_anhydrase_sf"/>
</dbReference>
<dbReference type="Proteomes" id="UP001447188">
    <property type="component" value="Unassembled WGS sequence"/>
</dbReference>
<sequence length="168" mass="18452">MFYPEESFAGANAEYFKVFPEAQAGLPLPPAKHYAIVTCMDARIDAFKAFGLSPGDAHVIRNAGGSARDAIRSLVISQQMLGTNAIYLVKHTKCGMATFENKDIHRAIAENLGVGAKHIDFLPFSDVEKAVKEDIAFLKGHELVHPRVKSHISGWIYDVDTGKVKRIV</sequence>
<evidence type="ECO:0000313" key="6">
    <source>
        <dbReference type="EMBL" id="KAL0632836.1"/>
    </source>
</evidence>
<keyword evidence="5" id="KW-0456">Lyase</keyword>
<dbReference type="InterPro" id="IPR001765">
    <property type="entry name" value="Carbonic_anhydrase"/>
</dbReference>
<dbReference type="EMBL" id="JBBBZM010000148">
    <property type="protein sequence ID" value="KAL0632836.1"/>
    <property type="molecule type" value="Genomic_DNA"/>
</dbReference>
<gene>
    <name evidence="6" type="ORF">Q9L58_008264</name>
</gene>
<dbReference type="SUPFAM" id="SSF53056">
    <property type="entry name" value="beta-carbonic anhydrase, cab"/>
    <property type="match status" value="1"/>
</dbReference>
<comment type="cofactor">
    <cofactor evidence="1">
        <name>Zn(2+)</name>
        <dbReference type="ChEBI" id="CHEBI:29105"/>
    </cofactor>
</comment>
<evidence type="ECO:0000256" key="1">
    <source>
        <dbReference type="ARBA" id="ARBA00001947"/>
    </source>
</evidence>
<evidence type="ECO:0000256" key="5">
    <source>
        <dbReference type="RuleBase" id="RU003956"/>
    </source>
</evidence>
<accession>A0ABR3GAJ7</accession>
<comment type="catalytic activity">
    <reaction evidence="5">
        <text>hydrogencarbonate + H(+) = CO2 + H2O</text>
        <dbReference type="Rhea" id="RHEA:10748"/>
        <dbReference type="ChEBI" id="CHEBI:15377"/>
        <dbReference type="ChEBI" id="CHEBI:15378"/>
        <dbReference type="ChEBI" id="CHEBI:16526"/>
        <dbReference type="ChEBI" id="CHEBI:17544"/>
        <dbReference type="EC" id="4.2.1.1"/>
    </reaction>
</comment>
<name>A0ABR3GAJ7_9PEZI</name>
<evidence type="ECO:0000256" key="2">
    <source>
        <dbReference type="ARBA" id="ARBA00006217"/>
    </source>
</evidence>
<keyword evidence="3" id="KW-0479">Metal-binding</keyword>
<dbReference type="Pfam" id="PF00484">
    <property type="entry name" value="Pro_CA"/>
    <property type="match status" value="1"/>
</dbReference>
<dbReference type="SMART" id="SM00947">
    <property type="entry name" value="Pro_CA"/>
    <property type="match status" value="1"/>
</dbReference>
<comment type="function">
    <text evidence="5">Reversible hydration of carbon dioxide.</text>
</comment>
<dbReference type="PANTHER" id="PTHR43175:SF3">
    <property type="entry name" value="CARBON DISULFIDE HYDROLASE"/>
    <property type="match status" value="1"/>
</dbReference>
<keyword evidence="7" id="KW-1185">Reference proteome</keyword>
<evidence type="ECO:0000256" key="3">
    <source>
        <dbReference type="ARBA" id="ARBA00022723"/>
    </source>
</evidence>